<dbReference type="Pfam" id="PF07993">
    <property type="entry name" value="NAD_binding_4"/>
    <property type="match status" value="1"/>
</dbReference>
<keyword evidence="1" id="KW-0596">Phosphopantetheine</keyword>
<keyword evidence="2" id="KW-0597">Phosphoprotein</keyword>
<evidence type="ECO:0000313" key="4">
    <source>
        <dbReference type="EMBL" id="UNI19399.1"/>
    </source>
</evidence>
<dbReference type="Gene3D" id="3.40.50.720">
    <property type="entry name" value="NAD(P)-binding Rossmann-like Domain"/>
    <property type="match status" value="1"/>
</dbReference>
<dbReference type="InterPro" id="IPR013120">
    <property type="entry name" value="FAR_NAD-bd"/>
</dbReference>
<name>A0A9Q8VC02_9HYPO</name>
<sequence>MTDDGAPQLVYHPGDLRRERLGLTPADWAFITTQADAIMHVGAEVSHTKTYSTLRSVNVASTAELARLCLDAQLSQGRRRPVPFHFVSTGEISMLGDGGEQGALYEESVRSARVVPDQDDAVAKGYAATKWVCERMLENLAEEKASCQQGDDAGAAGPLRVWIHRPSSITTPQDESAMGPDAPILPRVLFYSRLLRAVPSEMEVGGRIGGSLDFIPLDTAAGDIVDVVMASCDEAAGGKESAPAVTMGCVRSEGGGVTGGTVLELATLREFLEAEAEQSEGAREEGQKKARFQAVPLSKWTDRAEALGLHPLLAGLFRGVE</sequence>
<keyword evidence="5" id="KW-1185">Reference proteome</keyword>
<dbReference type="Proteomes" id="UP000829364">
    <property type="component" value="Chromosome 4"/>
</dbReference>
<reference evidence="4" key="1">
    <citation type="submission" date="2021-11" db="EMBL/GenBank/DDBJ databases">
        <title>Purpureocillium_takamizusanense_genome.</title>
        <authorList>
            <person name="Nguyen N.-H."/>
        </authorList>
    </citation>
    <scope>NUCLEOTIDE SEQUENCE</scope>
    <source>
        <strain evidence="4">PT3</strain>
    </source>
</reference>
<gene>
    <name evidence="4" type="ORF">JDV02_005584</name>
</gene>
<evidence type="ECO:0000256" key="1">
    <source>
        <dbReference type="ARBA" id="ARBA00022450"/>
    </source>
</evidence>
<proteinExistence type="predicted"/>
<protein>
    <submittedName>
        <fullName evidence="4">Secondary metabolism biosynthetic enzyme</fullName>
    </submittedName>
</protein>
<dbReference type="GeneID" id="72067533"/>
<dbReference type="AlphaFoldDB" id="A0A9Q8VC02"/>
<evidence type="ECO:0000256" key="2">
    <source>
        <dbReference type="ARBA" id="ARBA00022553"/>
    </source>
</evidence>
<dbReference type="EMBL" id="CP086357">
    <property type="protein sequence ID" value="UNI19399.1"/>
    <property type="molecule type" value="Genomic_DNA"/>
</dbReference>
<evidence type="ECO:0000313" key="5">
    <source>
        <dbReference type="Proteomes" id="UP000829364"/>
    </source>
</evidence>
<dbReference type="InterPro" id="IPR036291">
    <property type="entry name" value="NAD(P)-bd_dom_sf"/>
</dbReference>
<dbReference type="KEGG" id="ptkz:JDV02_005584"/>
<evidence type="ECO:0000259" key="3">
    <source>
        <dbReference type="Pfam" id="PF07993"/>
    </source>
</evidence>
<dbReference type="PANTHER" id="PTHR44845:SF6">
    <property type="entry name" value="BETA-ALANINE-ACTIVATING ENZYME"/>
    <property type="match status" value="1"/>
</dbReference>
<feature type="domain" description="Thioester reductase (TE)" evidence="3">
    <location>
        <begin position="7"/>
        <end position="221"/>
    </location>
</feature>
<dbReference type="SUPFAM" id="SSF51735">
    <property type="entry name" value="NAD(P)-binding Rossmann-fold domains"/>
    <property type="match status" value="1"/>
</dbReference>
<dbReference type="RefSeq" id="XP_047842880.1">
    <property type="nucleotide sequence ID" value="XM_047986896.1"/>
</dbReference>
<dbReference type="OrthoDB" id="416786at2759"/>
<dbReference type="PANTHER" id="PTHR44845">
    <property type="entry name" value="CARRIER DOMAIN-CONTAINING PROTEIN"/>
    <property type="match status" value="1"/>
</dbReference>
<organism evidence="4 5">
    <name type="scientific">Purpureocillium takamizusanense</name>
    <dbReference type="NCBI Taxonomy" id="2060973"/>
    <lineage>
        <taxon>Eukaryota</taxon>
        <taxon>Fungi</taxon>
        <taxon>Dikarya</taxon>
        <taxon>Ascomycota</taxon>
        <taxon>Pezizomycotina</taxon>
        <taxon>Sordariomycetes</taxon>
        <taxon>Hypocreomycetidae</taxon>
        <taxon>Hypocreales</taxon>
        <taxon>Ophiocordycipitaceae</taxon>
        <taxon>Purpureocillium</taxon>
    </lineage>
</organism>
<accession>A0A9Q8VC02</accession>